<keyword evidence="1" id="KW-0812">Transmembrane</keyword>
<keyword evidence="1" id="KW-1133">Transmembrane helix</keyword>
<dbReference type="EMBL" id="KV441558">
    <property type="protein sequence ID" value="OAG00831.1"/>
    <property type="molecule type" value="Genomic_DNA"/>
</dbReference>
<organism evidence="2 3">
    <name type="scientific">Paraphaeosphaeria sporulosa</name>
    <dbReference type="NCBI Taxonomy" id="1460663"/>
    <lineage>
        <taxon>Eukaryota</taxon>
        <taxon>Fungi</taxon>
        <taxon>Dikarya</taxon>
        <taxon>Ascomycota</taxon>
        <taxon>Pezizomycotina</taxon>
        <taxon>Dothideomycetes</taxon>
        <taxon>Pleosporomycetidae</taxon>
        <taxon>Pleosporales</taxon>
        <taxon>Massarineae</taxon>
        <taxon>Didymosphaeriaceae</taxon>
        <taxon>Paraphaeosphaeria</taxon>
    </lineage>
</organism>
<evidence type="ECO:0000256" key="1">
    <source>
        <dbReference type="SAM" id="Phobius"/>
    </source>
</evidence>
<reference evidence="2 3" key="1">
    <citation type="submission" date="2016-05" db="EMBL/GenBank/DDBJ databases">
        <title>Comparative analysis of secretome profiles of manganese(II)-oxidizing ascomycete fungi.</title>
        <authorList>
            <consortium name="DOE Joint Genome Institute"/>
            <person name="Zeiner C.A."/>
            <person name="Purvine S.O."/>
            <person name="Zink E.M."/>
            <person name="Wu S."/>
            <person name="Pasa-Tolic L."/>
            <person name="Chaput D.L."/>
            <person name="Haridas S."/>
            <person name="Grigoriev I.V."/>
            <person name="Santelli C.M."/>
            <person name="Hansel C.M."/>
        </authorList>
    </citation>
    <scope>NUCLEOTIDE SEQUENCE [LARGE SCALE GENOMIC DNA]</scope>
    <source>
        <strain evidence="2 3">AP3s5-JAC2a</strain>
    </source>
</reference>
<feature type="transmembrane region" description="Helical" evidence="1">
    <location>
        <begin position="82"/>
        <end position="106"/>
    </location>
</feature>
<dbReference type="AlphaFoldDB" id="A0A177C0U1"/>
<dbReference type="RefSeq" id="XP_018031196.1">
    <property type="nucleotide sequence ID" value="XM_018185662.1"/>
</dbReference>
<keyword evidence="1" id="KW-0472">Membrane</keyword>
<evidence type="ECO:0000313" key="3">
    <source>
        <dbReference type="Proteomes" id="UP000077069"/>
    </source>
</evidence>
<proteinExistence type="predicted"/>
<evidence type="ECO:0000313" key="2">
    <source>
        <dbReference type="EMBL" id="OAG00831.1"/>
    </source>
</evidence>
<dbReference type="GeneID" id="28769148"/>
<protein>
    <submittedName>
        <fullName evidence="2">Uncharacterized protein</fullName>
    </submittedName>
</protein>
<keyword evidence="3" id="KW-1185">Reference proteome</keyword>
<gene>
    <name evidence="2" type="ORF">CC84DRAFT_246819</name>
</gene>
<dbReference type="Proteomes" id="UP000077069">
    <property type="component" value="Unassembled WGS sequence"/>
</dbReference>
<sequence>MGVDYASVHCPRLYMQTIVSSLWMGTKLGKNWPCPKGCCWLCPLQAAQRLCDILHAPRGSLLALLSHQRLPGFPHVVELDGSLLACLPLLCAVAPFSAALLLHLVVAPRNRSGRVFYDKNRALIDMTSFLNLLCIFNSHRIPWLSAAKTLRLSLQRHVESRLRHCRWTRLPRRLVLFQISSRNPQ</sequence>
<accession>A0A177C0U1</accession>
<dbReference type="InParanoid" id="A0A177C0U1"/>
<name>A0A177C0U1_9PLEO</name>